<gene>
    <name evidence="3" type="ORF">EDC91_14418</name>
</gene>
<organism evidence="3 4">
    <name type="scientific">Shewanella fodinae</name>
    <dbReference type="NCBI Taxonomy" id="552357"/>
    <lineage>
        <taxon>Bacteria</taxon>
        <taxon>Pseudomonadati</taxon>
        <taxon>Pseudomonadota</taxon>
        <taxon>Gammaproteobacteria</taxon>
        <taxon>Alteromonadales</taxon>
        <taxon>Shewanellaceae</taxon>
        <taxon>Shewanella</taxon>
    </lineage>
</organism>
<evidence type="ECO:0000256" key="2">
    <source>
        <dbReference type="SAM" id="SignalP"/>
    </source>
</evidence>
<feature type="signal peptide" evidence="2">
    <location>
        <begin position="1"/>
        <end position="20"/>
    </location>
</feature>
<dbReference type="AlphaFoldDB" id="A0A4R2F1R0"/>
<keyword evidence="4" id="KW-1185">Reference proteome</keyword>
<dbReference type="RefSeq" id="WP_133040501.1">
    <property type="nucleotide sequence ID" value="NZ_SLWF01000044.1"/>
</dbReference>
<keyword evidence="1" id="KW-0812">Transmembrane</keyword>
<keyword evidence="1" id="KW-0472">Membrane</keyword>
<dbReference type="EMBL" id="SLWF01000044">
    <property type="protein sequence ID" value="TCN77717.1"/>
    <property type="molecule type" value="Genomic_DNA"/>
</dbReference>
<evidence type="ECO:0000256" key="1">
    <source>
        <dbReference type="SAM" id="Phobius"/>
    </source>
</evidence>
<evidence type="ECO:0000313" key="3">
    <source>
        <dbReference type="EMBL" id="TCN77717.1"/>
    </source>
</evidence>
<reference evidence="3 4" key="1">
    <citation type="submission" date="2019-03" db="EMBL/GenBank/DDBJ databases">
        <title>Freshwater and sediment microbial communities from various areas in North America, analyzing microbe dynamics in response to fracking.</title>
        <authorList>
            <person name="Lamendella R."/>
        </authorList>
    </citation>
    <scope>NUCLEOTIDE SEQUENCE [LARGE SCALE GENOMIC DNA]</scope>
    <source>
        <strain evidence="3 4">74A</strain>
    </source>
</reference>
<protein>
    <submittedName>
        <fullName evidence="3">Uncharacterized protein</fullName>
    </submittedName>
</protein>
<evidence type="ECO:0000313" key="4">
    <source>
        <dbReference type="Proteomes" id="UP000294832"/>
    </source>
</evidence>
<sequence>MTIKPFQAQFSLALLSTAAAAVVAYLAVEAFKKLYMVSSEVLAPVAEEAGQALSDVTAALNGNERIQATAGGFYLNSKYVANDGTLSNMFTESIKAMHPDNAGLLLQIAPYGKLLDKYRYLIDDAVNQAAIDSGQ</sequence>
<feature type="chain" id="PRO_5020899568" evidence="2">
    <location>
        <begin position="21"/>
        <end position="135"/>
    </location>
</feature>
<dbReference type="Proteomes" id="UP000294832">
    <property type="component" value="Unassembled WGS sequence"/>
</dbReference>
<name>A0A4R2F1R0_9GAMM</name>
<feature type="transmembrane region" description="Helical" evidence="1">
    <location>
        <begin position="6"/>
        <end position="28"/>
    </location>
</feature>
<proteinExistence type="predicted"/>
<keyword evidence="1" id="KW-1133">Transmembrane helix</keyword>
<keyword evidence="2" id="KW-0732">Signal</keyword>
<comment type="caution">
    <text evidence="3">The sequence shown here is derived from an EMBL/GenBank/DDBJ whole genome shotgun (WGS) entry which is preliminary data.</text>
</comment>
<accession>A0A4R2F1R0</accession>